<keyword evidence="1" id="KW-0418">Kinase</keyword>
<dbReference type="SUPFAM" id="SSF55874">
    <property type="entry name" value="ATPase domain of HSP90 chaperone/DNA topoisomerase II/histidine kinase"/>
    <property type="match status" value="1"/>
</dbReference>
<feature type="non-terminal residue" evidence="3">
    <location>
        <position position="113"/>
    </location>
</feature>
<dbReference type="Pfam" id="PF13581">
    <property type="entry name" value="HATPase_c_2"/>
    <property type="match status" value="1"/>
</dbReference>
<dbReference type="AlphaFoldDB" id="A0A132NGD7"/>
<gene>
    <name evidence="3" type="ORF">TR74_11360</name>
</gene>
<evidence type="ECO:0000313" key="4">
    <source>
        <dbReference type="Proteomes" id="UP000070598"/>
    </source>
</evidence>
<keyword evidence="1" id="KW-0808">Transferase</keyword>
<organism evidence="3 4">
    <name type="scientific">Carbonactinospora thermoautotrophica</name>
    <dbReference type="NCBI Taxonomy" id="1469144"/>
    <lineage>
        <taxon>Bacteria</taxon>
        <taxon>Bacillati</taxon>
        <taxon>Actinomycetota</taxon>
        <taxon>Actinomycetes</taxon>
        <taxon>Kitasatosporales</taxon>
        <taxon>Carbonactinosporaceae</taxon>
        <taxon>Carbonactinospora</taxon>
    </lineage>
</organism>
<dbReference type="InterPro" id="IPR050267">
    <property type="entry name" value="Anti-sigma-factor_SerPK"/>
</dbReference>
<dbReference type="InterPro" id="IPR036890">
    <property type="entry name" value="HATPase_C_sf"/>
</dbReference>
<evidence type="ECO:0000259" key="2">
    <source>
        <dbReference type="Pfam" id="PF13581"/>
    </source>
</evidence>
<dbReference type="PANTHER" id="PTHR35526:SF3">
    <property type="entry name" value="ANTI-SIGMA-F FACTOR RSBW"/>
    <property type="match status" value="1"/>
</dbReference>
<dbReference type="InterPro" id="IPR003594">
    <property type="entry name" value="HATPase_dom"/>
</dbReference>
<dbReference type="Proteomes" id="UP000070598">
    <property type="component" value="Unassembled WGS sequence"/>
</dbReference>
<feature type="domain" description="Histidine kinase/HSP90-like ATPase" evidence="2">
    <location>
        <begin position="9"/>
        <end position="111"/>
    </location>
</feature>
<dbReference type="EMBL" id="JYIK01000878">
    <property type="protein sequence ID" value="KWX09150.1"/>
    <property type="molecule type" value="Genomic_DNA"/>
</dbReference>
<reference evidence="4" key="1">
    <citation type="submission" date="2015-02" db="EMBL/GenBank/DDBJ databases">
        <title>Physiological reanalysis, assessment of diazotrophy, and genome sequences of multiple isolates of Streptomyces thermoautotrophicus.</title>
        <authorList>
            <person name="MacKellar D.C."/>
            <person name="Lieber L."/>
            <person name="Norman J."/>
            <person name="Bolger A."/>
            <person name="Tobin C."/>
            <person name="Murray J.W."/>
            <person name="Friesen M."/>
            <person name="Prell J."/>
        </authorList>
    </citation>
    <scope>NUCLEOTIDE SEQUENCE [LARGE SCALE GENOMIC DNA]</scope>
    <source>
        <strain evidence="4">UBT1</strain>
    </source>
</reference>
<name>A0A132NGD7_9ACTN</name>
<evidence type="ECO:0000256" key="1">
    <source>
        <dbReference type="ARBA" id="ARBA00022527"/>
    </source>
</evidence>
<protein>
    <recommendedName>
        <fullName evidence="2">Histidine kinase/HSP90-like ATPase domain-containing protein</fullName>
    </recommendedName>
</protein>
<dbReference type="GO" id="GO:0004674">
    <property type="term" value="F:protein serine/threonine kinase activity"/>
    <property type="evidence" value="ECO:0007669"/>
    <property type="project" value="UniProtKB-KW"/>
</dbReference>
<dbReference type="PATRIC" id="fig|1469144.9.peg.3078"/>
<sequence>MFVWALRPQAQAVKTARELAKTTLQAWGMTALASDAALAVSELVTNAICHACPPYELRLHLVDDAVVVEVVDGLTALPPMPTGQVAELTLEDIDGVDDMQQLEGGRGLDVVYR</sequence>
<comment type="caution">
    <text evidence="3">The sequence shown here is derived from an EMBL/GenBank/DDBJ whole genome shotgun (WGS) entry which is preliminary data.</text>
</comment>
<dbReference type="PANTHER" id="PTHR35526">
    <property type="entry name" value="ANTI-SIGMA-F FACTOR RSBW-RELATED"/>
    <property type="match status" value="1"/>
</dbReference>
<keyword evidence="1" id="KW-0723">Serine/threonine-protein kinase</keyword>
<evidence type="ECO:0000313" key="3">
    <source>
        <dbReference type="EMBL" id="KWX09150.1"/>
    </source>
</evidence>
<dbReference type="Gene3D" id="3.30.565.10">
    <property type="entry name" value="Histidine kinase-like ATPase, C-terminal domain"/>
    <property type="match status" value="1"/>
</dbReference>
<proteinExistence type="predicted"/>
<accession>A0A132NGD7</accession>